<dbReference type="Pfam" id="PF04195">
    <property type="entry name" value="Transposase_28"/>
    <property type="match status" value="1"/>
</dbReference>
<dbReference type="EMBL" id="CM007906">
    <property type="protein sequence ID" value="OTF87304.1"/>
    <property type="molecule type" value="Genomic_DNA"/>
</dbReference>
<dbReference type="Gramene" id="mRNA:HanXRQr2_Chr17g0816311">
    <property type="protein sequence ID" value="mRNA:HanXRQr2_Chr17g0816311"/>
    <property type="gene ID" value="HanXRQr2_Chr17g0816311"/>
</dbReference>
<dbReference type="InterPro" id="IPR007321">
    <property type="entry name" value="Transposase_28"/>
</dbReference>
<reference evidence="3" key="2">
    <citation type="submission" date="2017-02" db="EMBL/GenBank/DDBJ databases">
        <title>Sunflower complete genome.</title>
        <authorList>
            <person name="Langlade N."/>
            <person name="Munos S."/>
        </authorList>
    </citation>
    <scope>NUCLEOTIDE SEQUENCE [LARGE SCALE GENOMIC DNA]</scope>
    <source>
        <tissue evidence="3">Leaves</tissue>
    </source>
</reference>
<feature type="domain" description="Transposase (putative) gypsy type" evidence="1">
    <location>
        <begin position="58"/>
        <end position="122"/>
    </location>
</feature>
<evidence type="ECO:0000313" key="4">
    <source>
        <dbReference type="Proteomes" id="UP000215914"/>
    </source>
</evidence>
<dbReference type="Proteomes" id="UP000215914">
    <property type="component" value="Chromosome 17"/>
</dbReference>
<dbReference type="PANTHER" id="PTHR31099">
    <property type="entry name" value="OS06G0165300 PROTEIN"/>
    <property type="match status" value="1"/>
</dbReference>
<accession>A0A251RTW3</accession>
<evidence type="ECO:0000313" key="2">
    <source>
        <dbReference type="EMBL" id="KAF5756574.1"/>
    </source>
</evidence>
<proteinExistence type="predicted"/>
<keyword evidence="4" id="KW-1185">Reference proteome</keyword>
<name>A0A251RTW3_HELAN</name>
<organism evidence="3 4">
    <name type="scientific">Helianthus annuus</name>
    <name type="common">Common sunflower</name>
    <dbReference type="NCBI Taxonomy" id="4232"/>
    <lineage>
        <taxon>Eukaryota</taxon>
        <taxon>Viridiplantae</taxon>
        <taxon>Streptophyta</taxon>
        <taxon>Embryophyta</taxon>
        <taxon>Tracheophyta</taxon>
        <taxon>Spermatophyta</taxon>
        <taxon>Magnoliopsida</taxon>
        <taxon>eudicotyledons</taxon>
        <taxon>Gunneridae</taxon>
        <taxon>Pentapetalae</taxon>
        <taxon>asterids</taxon>
        <taxon>campanulids</taxon>
        <taxon>Asterales</taxon>
        <taxon>Asteraceae</taxon>
        <taxon>Asteroideae</taxon>
        <taxon>Heliantheae alliance</taxon>
        <taxon>Heliantheae</taxon>
        <taxon>Helianthus</taxon>
    </lineage>
</organism>
<evidence type="ECO:0000313" key="3">
    <source>
        <dbReference type="EMBL" id="OTF87304.1"/>
    </source>
</evidence>
<evidence type="ECO:0000259" key="1">
    <source>
        <dbReference type="Pfam" id="PF04195"/>
    </source>
</evidence>
<protein>
    <submittedName>
        <fullName evidence="3">Putative transposase (Putative), gypsy type</fullName>
    </submittedName>
</protein>
<reference evidence="2 4" key="1">
    <citation type="journal article" date="2017" name="Nature">
        <title>The sunflower genome provides insights into oil metabolism, flowering and Asterid evolution.</title>
        <authorList>
            <person name="Badouin H."/>
            <person name="Gouzy J."/>
            <person name="Grassa C.J."/>
            <person name="Murat F."/>
            <person name="Staton S.E."/>
            <person name="Cottret L."/>
            <person name="Lelandais-Briere C."/>
            <person name="Owens G.L."/>
            <person name="Carrere S."/>
            <person name="Mayjonade B."/>
            <person name="Legrand L."/>
            <person name="Gill N."/>
            <person name="Kane N.C."/>
            <person name="Bowers J.E."/>
            <person name="Hubner S."/>
            <person name="Bellec A."/>
            <person name="Berard A."/>
            <person name="Berges H."/>
            <person name="Blanchet N."/>
            <person name="Boniface M.C."/>
            <person name="Brunel D."/>
            <person name="Catrice O."/>
            <person name="Chaidir N."/>
            <person name="Claudel C."/>
            <person name="Donnadieu C."/>
            <person name="Faraut T."/>
            <person name="Fievet G."/>
            <person name="Helmstetter N."/>
            <person name="King M."/>
            <person name="Knapp S.J."/>
            <person name="Lai Z."/>
            <person name="Le Paslier M.C."/>
            <person name="Lippi Y."/>
            <person name="Lorenzon L."/>
            <person name="Mandel J.R."/>
            <person name="Marage G."/>
            <person name="Marchand G."/>
            <person name="Marquand E."/>
            <person name="Bret-Mestries E."/>
            <person name="Morien E."/>
            <person name="Nambeesan S."/>
            <person name="Nguyen T."/>
            <person name="Pegot-Espagnet P."/>
            <person name="Pouilly N."/>
            <person name="Raftis F."/>
            <person name="Sallet E."/>
            <person name="Schiex T."/>
            <person name="Thomas J."/>
            <person name="Vandecasteele C."/>
            <person name="Vares D."/>
            <person name="Vear F."/>
            <person name="Vautrin S."/>
            <person name="Crespi M."/>
            <person name="Mangin B."/>
            <person name="Burke J.M."/>
            <person name="Salse J."/>
            <person name="Munos S."/>
            <person name="Vincourt P."/>
            <person name="Rieseberg L.H."/>
            <person name="Langlade N.B."/>
        </authorList>
    </citation>
    <scope>NUCLEOTIDE SEQUENCE [LARGE SCALE GENOMIC DNA]</scope>
    <source>
        <strain evidence="4">cv. SF193</strain>
        <tissue evidence="2">Leaves</tissue>
    </source>
</reference>
<dbReference type="PANTHER" id="PTHR31099:SF49">
    <property type="entry name" value="MYOSIN HEAVY CHAIN-LIKE PROTEIN"/>
    <property type="match status" value="1"/>
</dbReference>
<dbReference type="EMBL" id="MNCJ02000332">
    <property type="protein sequence ID" value="KAF5756574.1"/>
    <property type="molecule type" value="Genomic_DNA"/>
</dbReference>
<gene>
    <name evidence="3" type="ORF">HannXRQ_Chr17g0560291</name>
    <name evidence="2" type="ORF">HanXRQr2_Chr17g0816311</name>
</gene>
<dbReference type="InParanoid" id="A0A251RTW3"/>
<sequence>MAEEEIQVEEGLFPVLKWDQGLSEQITRGFRFPPEWDAQYPRKGQTTAHAPSGYITIFEDFFLQGNFRLPATEFMASILHFYGFHISQMSPVDMVRVRHFEFLCRSHGIEPSVEKFRAFYQLIRNIEFYSFGNQGSAKKILLNPPKSFHDWKMKFFFIREEVMPIAIIFRELDTIEKEELPIPKGVDWYLKLTATPNRIFGENVLVAAQMSDKWPETSNEVPVLKFEDREVHLYQAAFPTFGGSMGVRPLQSGEPYWYEQIKGNFLYPPIRVFANPPSATEGAQLPKPRPLRDVTSTGKEILFLSSEESVGSSQEELSSWSNIFEGVLRDLG</sequence>
<dbReference type="AlphaFoldDB" id="A0A251RTW3"/>
<reference evidence="2" key="3">
    <citation type="submission" date="2020-06" db="EMBL/GenBank/DDBJ databases">
        <title>Helianthus annuus Genome sequencing and assembly Release 2.</title>
        <authorList>
            <person name="Gouzy J."/>
            <person name="Langlade N."/>
            <person name="Munos S."/>
        </authorList>
    </citation>
    <scope>NUCLEOTIDE SEQUENCE</scope>
    <source>
        <tissue evidence="2">Leaves</tissue>
    </source>
</reference>